<name>A0A1F5WG16_9BACT</name>
<dbReference type="AlphaFoldDB" id="A0A1F5WG16"/>
<evidence type="ECO:0000313" key="5">
    <source>
        <dbReference type="EMBL" id="OGF74547.1"/>
    </source>
</evidence>
<dbReference type="Proteomes" id="UP000178406">
    <property type="component" value="Unassembled WGS sequence"/>
</dbReference>
<dbReference type="GO" id="GO:1990904">
    <property type="term" value="C:ribonucleoprotein complex"/>
    <property type="evidence" value="ECO:0007669"/>
    <property type="project" value="UniProtKB-KW"/>
</dbReference>
<dbReference type="GO" id="GO:0003735">
    <property type="term" value="F:structural constituent of ribosome"/>
    <property type="evidence" value="ECO:0007669"/>
    <property type="project" value="InterPro"/>
</dbReference>
<proteinExistence type="inferred from homology"/>
<keyword evidence="2 5" id="KW-0689">Ribosomal protein</keyword>
<dbReference type="InterPro" id="IPR013025">
    <property type="entry name" value="Ribosomal_uL23-like"/>
</dbReference>
<dbReference type="STRING" id="1798338.A3J56_00870"/>
<dbReference type="GO" id="GO:0005840">
    <property type="term" value="C:ribosome"/>
    <property type="evidence" value="ECO:0007669"/>
    <property type="project" value="UniProtKB-KW"/>
</dbReference>
<dbReference type="GO" id="GO:0006412">
    <property type="term" value="P:translation"/>
    <property type="evidence" value="ECO:0007669"/>
    <property type="project" value="InterPro"/>
</dbReference>
<comment type="caution">
    <text evidence="5">The sequence shown here is derived from an EMBL/GenBank/DDBJ whole genome shotgun (WGS) entry which is preliminary data.</text>
</comment>
<evidence type="ECO:0000256" key="4">
    <source>
        <dbReference type="ARBA" id="ARBA00035481"/>
    </source>
</evidence>
<reference evidence="5 6" key="1">
    <citation type="journal article" date="2016" name="Nat. Commun.">
        <title>Thousands of microbial genomes shed light on interconnected biogeochemical processes in an aquifer system.</title>
        <authorList>
            <person name="Anantharaman K."/>
            <person name="Brown C.T."/>
            <person name="Hug L.A."/>
            <person name="Sharon I."/>
            <person name="Castelle C.J."/>
            <person name="Probst A.J."/>
            <person name="Thomas B.C."/>
            <person name="Singh A."/>
            <person name="Wilkins M.J."/>
            <person name="Karaoz U."/>
            <person name="Brodie E.L."/>
            <person name="Williams K.H."/>
            <person name="Hubbard S.S."/>
            <person name="Banfield J.F."/>
        </authorList>
    </citation>
    <scope>NUCLEOTIDE SEQUENCE [LARGE SCALE GENOMIC DNA]</scope>
</reference>
<dbReference type="EMBL" id="MFHQ01000017">
    <property type="protein sequence ID" value="OGF74547.1"/>
    <property type="molecule type" value="Genomic_DNA"/>
</dbReference>
<keyword evidence="3" id="KW-0687">Ribonucleoprotein</keyword>
<dbReference type="InterPro" id="IPR012677">
    <property type="entry name" value="Nucleotide-bd_a/b_plait_sf"/>
</dbReference>
<dbReference type="Gene3D" id="3.30.70.330">
    <property type="match status" value="1"/>
</dbReference>
<dbReference type="SUPFAM" id="SSF54189">
    <property type="entry name" value="Ribosomal proteins S24e, L23 and L15e"/>
    <property type="match status" value="1"/>
</dbReference>
<sequence length="80" mass="9222">MLPHISEKATRFQYVFRVSDRANKPLLKKAVEDRYDVKVSGVRIINTHGRTRRRGNAVGFQSGYKKALVTLRKGYSIEEL</sequence>
<gene>
    <name evidence="5" type="ORF">A3J56_00870</name>
</gene>
<comment type="similarity">
    <text evidence="1">Belongs to the universal ribosomal protein uL23 family.</text>
</comment>
<dbReference type="Pfam" id="PF00276">
    <property type="entry name" value="Ribosomal_L23"/>
    <property type="match status" value="1"/>
</dbReference>
<evidence type="ECO:0000313" key="6">
    <source>
        <dbReference type="Proteomes" id="UP000178406"/>
    </source>
</evidence>
<evidence type="ECO:0000256" key="3">
    <source>
        <dbReference type="ARBA" id="ARBA00023274"/>
    </source>
</evidence>
<organism evidence="5 6">
    <name type="scientific">Candidatus Giovannonibacteria bacterium RIFCSPHIGHO2_02_FULL_46_20</name>
    <dbReference type="NCBI Taxonomy" id="1798338"/>
    <lineage>
        <taxon>Bacteria</taxon>
        <taxon>Candidatus Giovannoniibacteriota</taxon>
    </lineage>
</organism>
<dbReference type="InterPro" id="IPR012678">
    <property type="entry name" value="Ribosomal_uL23/eL15/eS24_sf"/>
</dbReference>
<evidence type="ECO:0000256" key="1">
    <source>
        <dbReference type="ARBA" id="ARBA00006700"/>
    </source>
</evidence>
<protein>
    <recommendedName>
        <fullName evidence="4">50S ribosomal protein L23</fullName>
    </recommendedName>
</protein>
<evidence type="ECO:0000256" key="2">
    <source>
        <dbReference type="ARBA" id="ARBA00022980"/>
    </source>
</evidence>
<accession>A0A1F5WG16</accession>